<dbReference type="SUPFAM" id="SSF52172">
    <property type="entry name" value="CheY-like"/>
    <property type="match status" value="1"/>
</dbReference>
<dbReference type="InterPro" id="IPR046947">
    <property type="entry name" value="LytR-like"/>
</dbReference>
<name>A0A557RMD6_9GAMM</name>
<dbReference type="SMART" id="SM00850">
    <property type="entry name" value="LytTR"/>
    <property type="match status" value="1"/>
</dbReference>
<dbReference type="InterPro" id="IPR011006">
    <property type="entry name" value="CheY-like_superfamily"/>
</dbReference>
<dbReference type="Proteomes" id="UP000316688">
    <property type="component" value="Unassembled WGS sequence"/>
</dbReference>
<dbReference type="Gene3D" id="2.40.50.1020">
    <property type="entry name" value="LytTr DNA-binding domain"/>
    <property type="match status" value="1"/>
</dbReference>
<dbReference type="EMBL" id="VMKP01000001">
    <property type="protein sequence ID" value="TVO66331.1"/>
    <property type="molecule type" value="Genomic_DNA"/>
</dbReference>
<feature type="domain" description="HTH LytTR-type" evidence="2">
    <location>
        <begin position="151"/>
        <end position="255"/>
    </location>
</feature>
<dbReference type="GO" id="GO:0000156">
    <property type="term" value="F:phosphorelay response regulator activity"/>
    <property type="evidence" value="ECO:0007669"/>
    <property type="project" value="InterPro"/>
</dbReference>
<evidence type="ECO:0000256" key="1">
    <source>
        <dbReference type="ARBA" id="ARBA00023012"/>
    </source>
</evidence>
<protein>
    <submittedName>
        <fullName evidence="3">Response regulator transcription factor</fullName>
    </submittedName>
</protein>
<evidence type="ECO:0000313" key="4">
    <source>
        <dbReference type="Proteomes" id="UP000316688"/>
    </source>
</evidence>
<sequence>MLEPPLDERPGGTDMMKIVIACEQPALRERLARLAANRSGWRIGGVFETPADAPPSHRRDPVDAVVLGVRDARHLATAVALANATPAPAILLACEMTDPILPQLEASGIDYVLDSVQPARFGAALEAARPLSAGQIVRLQAPGAGDERRHILCRRRNGLSLIPVDDVRCFVADHKYVSVQHDAGEDLIEESLCGLEAEFGQRFLRVHRSALVARDALRGLEKDVEGRTLARVEGSDETLPVSRRRLPTVRRWMRGAAAPG</sequence>
<organism evidence="3 4">
    <name type="scientific">Spiribacter aquaticus</name>
    <dbReference type="NCBI Taxonomy" id="1935996"/>
    <lineage>
        <taxon>Bacteria</taxon>
        <taxon>Pseudomonadati</taxon>
        <taxon>Pseudomonadota</taxon>
        <taxon>Gammaproteobacteria</taxon>
        <taxon>Chromatiales</taxon>
        <taxon>Ectothiorhodospiraceae</taxon>
        <taxon>Spiribacter</taxon>
    </lineage>
</organism>
<accession>A0A557RMD6</accession>
<evidence type="ECO:0000313" key="3">
    <source>
        <dbReference type="EMBL" id="TVO66331.1"/>
    </source>
</evidence>
<keyword evidence="4" id="KW-1185">Reference proteome</keyword>
<dbReference type="InterPro" id="IPR007492">
    <property type="entry name" value="LytTR_DNA-bd_dom"/>
</dbReference>
<keyword evidence="1" id="KW-0902">Two-component regulatory system</keyword>
<dbReference type="AlphaFoldDB" id="A0A557RMD6"/>
<dbReference type="PANTHER" id="PTHR37299:SF1">
    <property type="entry name" value="STAGE 0 SPORULATION PROTEIN A HOMOLOG"/>
    <property type="match status" value="1"/>
</dbReference>
<proteinExistence type="predicted"/>
<comment type="caution">
    <text evidence="3">The sequence shown here is derived from an EMBL/GenBank/DDBJ whole genome shotgun (WGS) entry which is preliminary data.</text>
</comment>
<reference evidence="3 4" key="1">
    <citation type="submission" date="2019-07" db="EMBL/GenBank/DDBJ databases">
        <title>Reclasification of Spiribacter aquaticus.</title>
        <authorList>
            <person name="Leon M.J."/>
            <person name="Sanchez-Porro C."/>
            <person name="Ventosa A."/>
        </authorList>
    </citation>
    <scope>NUCLEOTIDE SEQUENCE [LARGE SCALE GENOMIC DNA]</scope>
    <source>
        <strain evidence="3 4">SP30</strain>
    </source>
</reference>
<evidence type="ECO:0000259" key="2">
    <source>
        <dbReference type="PROSITE" id="PS50930"/>
    </source>
</evidence>
<dbReference type="Pfam" id="PF04397">
    <property type="entry name" value="LytTR"/>
    <property type="match status" value="1"/>
</dbReference>
<dbReference type="PANTHER" id="PTHR37299">
    <property type="entry name" value="TRANSCRIPTIONAL REGULATOR-RELATED"/>
    <property type="match status" value="1"/>
</dbReference>
<dbReference type="PROSITE" id="PS50930">
    <property type="entry name" value="HTH_LYTTR"/>
    <property type="match status" value="1"/>
</dbReference>
<gene>
    <name evidence="3" type="ORF">FPL11_01175</name>
</gene>
<dbReference type="GO" id="GO:0003677">
    <property type="term" value="F:DNA binding"/>
    <property type="evidence" value="ECO:0007669"/>
    <property type="project" value="InterPro"/>
</dbReference>